<dbReference type="InterPro" id="IPR000421">
    <property type="entry name" value="FA58C"/>
</dbReference>
<evidence type="ECO:0000313" key="3">
    <source>
        <dbReference type="Proteomes" id="UP000036061"/>
    </source>
</evidence>
<reference evidence="2 3" key="1">
    <citation type="journal article" date="2015" name="Genome Announc.">
        <title>Draft Genome Sequence of Brevibacillus brevis DZQ7, a Plant Growth-Promoting Rhizobacterium with Broad-Spectrum Antimicrobial Activity.</title>
        <authorList>
            <person name="Hou Q."/>
            <person name="Wang C."/>
            <person name="Hou X."/>
            <person name="Xia Z."/>
            <person name="Ye J."/>
            <person name="Liu K."/>
            <person name="Liu H."/>
            <person name="Wang J."/>
            <person name="Guo H."/>
            <person name="Yu X."/>
            <person name="Yang Y."/>
            <person name="Du B."/>
            <person name="Ding Y."/>
        </authorList>
    </citation>
    <scope>NUCLEOTIDE SEQUENCE [LARGE SCALE GENOMIC DNA]</scope>
    <source>
        <strain evidence="2 3">DZQ7</strain>
    </source>
</reference>
<organism evidence="2 3">
    <name type="scientific">Brevibacillus brevis</name>
    <name type="common">Bacillus brevis</name>
    <dbReference type="NCBI Taxonomy" id="1393"/>
    <lineage>
        <taxon>Bacteria</taxon>
        <taxon>Bacillati</taxon>
        <taxon>Bacillota</taxon>
        <taxon>Bacilli</taxon>
        <taxon>Bacillales</taxon>
        <taxon>Paenibacillaceae</taxon>
        <taxon>Brevibacillus</taxon>
    </lineage>
</organism>
<dbReference type="PROSITE" id="PS50022">
    <property type="entry name" value="FA58C_3"/>
    <property type="match status" value="1"/>
</dbReference>
<dbReference type="Proteomes" id="UP000036061">
    <property type="component" value="Chromosome"/>
</dbReference>
<dbReference type="AlphaFoldDB" id="A0A2Z4MCJ6"/>
<dbReference type="Pfam" id="PF00754">
    <property type="entry name" value="F5_F8_type_C"/>
    <property type="match status" value="1"/>
</dbReference>
<dbReference type="Gene3D" id="2.60.120.260">
    <property type="entry name" value="Galactose-binding domain-like"/>
    <property type="match status" value="1"/>
</dbReference>
<dbReference type="EMBL" id="CP030117">
    <property type="protein sequence ID" value="AWX54204.1"/>
    <property type="molecule type" value="Genomic_DNA"/>
</dbReference>
<sequence length="365" mass="39766">MTMPATTGQLRTKISDMEIGDYIPCRFYYDKTNSQMAFMGLGTPPSTIAPEFPFTGNASGFGSFYFLKSAKGLLIADRVLVHSVSWNTINANRFIQGIPVLVVNKVPALTTSDNGSDGGRVIYSNQYNSGNEAAKNLFNPDQGYWNAGTSVLSQWVGYIFGEPQVVNAVGFTDFNSSVYTSNVSVQATSDGSTWNITLANASYSSSGTKVITFNNSTAYLGYRLVINGYVGGWIALRAGLYFGECKDAITARSLTGGVAYADGQGNLSTTEKENGAWPVNNEWDKYVVNFPNHLIRPDKTLNDVFHFMDVSTWCQDTPSLSMPSAVNSARVGRGHLNAKEFGYILSSNVTASLACFRPVFEYKEL</sequence>
<protein>
    <recommendedName>
        <fullName evidence="1">F5/8 type C domain-containing protein</fullName>
    </recommendedName>
</protein>
<evidence type="ECO:0000259" key="1">
    <source>
        <dbReference type="PROSITE" id="PS50022"/>
    </source>
</evidence>
<dbReference type="SUPFAM" id="SSF49785">
    <property type="entry name" value="Galactose-binding domain-like"/>
    <property type="match status" value="1"/>
</dbReference>
<gene>
    <name evidence="2" type="ORF">AB432_003740</name>
</gene>
<dbReference type="InterPro" id="IPR008979">
    <property type="entry name" value="Galactose-bd-like_sf"/>
</dbReference>
<accession>A0A2Z4MCJ6</accession>
<dbReference type="RefSeq" id="WP_053079541.1">
    <property type="nucleotide sequence ID" value="NZ_CP030117.1"/>
</dbReference>
<proteinExistence type="predicted"/>
<feature type="domain" description="F5/8 type C" evidence="1">
    <location>
        <begin position="104"/>
        <end position="194"/>
    </location>
</feature>
<evidence type="ECO:0000313" key="2">
    <source>
        <dbReference type="EMBL" id="AWX54204.1"/>
    </source>
</evidence>
<name>A0A2Z4MCJ6_BREBE</name>